<evidence type="ECO:0000313" key="6">
    <source>
        <dbReference type="Proteomes" id="UP001516588"/>
    </source>
</evidence>
<reference evidence="5 6" key="1">
    <citation type="submission" date="2020-10" db="EMBL/GenBank/DDBJ databases">
        <title>ChiBAC.</title>
        <authorList>
            <person name="Zenner C."/>
            <person name="Hitch T.C.A."/>
            <person name="Clavel T."/>
        </authorList>
    </citation>
    <scope>NUCLEOTIDE SEQUENCE [LARGE SCALE GENOMIC DNA]</scope>
    <source>
        <strain evidence="5 6">DSM 108706</strain>
    </source>
</reference>
<dbReference type="PANTHER" id="PTHR20863:SF76">
    <property type="entry name" value="CARRIER DOMAIN-CONTAINING PROTEIN"/>
    <property type="match status" value="1"/>
</dbReference>
<dbReference type="Proteomes" id="UP001516588">
    <property type="component" value="Unassembled WGS sequence"/>
</dbReference>
<evidence type="ECO:0000256" key="1">
    <source>
        <dbReference type="ARBA" id="ARBA00022450"/>
    </source>
</evidence>
<protein>
    <recommendedName>
        <fullName evidence="3">Acyl carrier protein</fullName>
        <shortName evidence="3">ACP</shortName>
    </recommendedName>
</protein>
<dbReference type="Pfam" id="PF00550">
    <property type="entry name" value="PP-binding"/>
    <property type="match status" value="1"/>
</dbReference>
<sequence length="74" mass="8442">MTVFERVVNVLVDAKDCDADAVKMESTWKELELDSLDTVELVMNLEDEFEIELEMDESFKTVGDVVKAIEEKLA</sequence>
<name>A0ABR9QWQ3_9FIRM</name>
<keyword evidence="3" id="KW-0443">Lipid metabolism</keyword>
<accession>A0ABR9QWQ3</accession>
<comment type="PTM">
    <text evidence="3">4'-phosphopantetheine is transferred from CoA to a specific serine of apo-ACP by AcpS. This modification is essential for activity because fatty acids are bound in thioester linkage to the sulfhydryl of the prosthetic group.</text>
</comment>
<keyword evidence="3" id="KW-0276">Fatty acid metabolism</keyword>
<evidence type="ECO:0000256" key="3">
    <source>
        <dbReference type="HAMAP-Rule" id="MF_01217"/>
    </source>
</evidence>
<dbReference type="RefSeq" id="WP_226384984.1">
    <property type="nucleotide sequence ID" value="NZ_JADCKA010000004.1"/>
</dbReference>
<comment type="function">
    <text evidence="3">Carrier of the growing fatty acid chain in fatty acid biosynthesis.</text>
</comment>
<comment type="caution">
    <text evidence="5">The sequence shown here is derived from an EMBL/GenBank/DDBJ whole genome shotgun (WGS) entry which is preliminary data.</text>
</comment>
<keyword evidence="2 3" id="KW-0597">Phosphoprotein</keyword>
<dbReference type="PROSITE" id="PS50075">
    <property type="entry name" value="CARRIER"/>
    <property type="match status" value="1"/>
</dbReference>
<dbReference type="EMBL" id="JADCKA010000004">
    <property type="protein sequence ID" value="MBE5035314.1"/>
    <property type="molecule type" value="Genomic_DNA"/>
</dbReference>
<keyword evidence="3" id="KW-0444">Lipid biosynthesis</keyword>
<organism evidence="5 6">
    <name type="scientific">Gallibacter intestinalis</name>
    <dbReference type="NCBI Taxonomy" id="2779356"/>
    <lineage>
        <taxon>Bacteria</taxon>
        <taxon>Bacillati</taxon>
        <taxon>Bacillota</taxon>
        <taxon>Clostridia</taxon>
        <taxon>Eubacteriales</taxon>
        <taxon>Eubacteriaceae</taxon>
        <taxon>Gallibacter</taxon>
    </lineage>
</organism>
<dbReference type="InterPro" id="IPR003231">
    <property type="entry name" value="ACP"/>
</dbReference>
<evidence type="ECO:0000256" key="2">
    <source>
        <dbReference type="ARBA" id="ARBA00022553"/>
    </source>
</evidence>
<keyword evidence="6" id="KW-1185">Reference proteome</keyword>
<feature type="domain" description="Carrier" evidence="4">
    <location>
        <begin position="1"/>
        <end position="74"/>
    </location>
</feature>
<dbReference type="HAMAP" id="MF_01217">
    <property type="entry name" value="Acyl_carrier"/>
    <property type="match status" value="1"/>
</dbReference>
<evidence type="ECO:0000259" key="4">
    <source>
        <dbReference type="PROSITE" id="PS50075"/>
    </source>
</evidence>
<proteinExistence type="inferred from homology"/>
<dbReference type="PANTHER" id="PTHR20863">
    <property type="entry name" value="ACYL CARRIER PROTEIN"/>
    <property type="match status" value="1"/>
</dbReference>
<evidence type="ECO:0000313" key="5">
    <source>
        <dbReference type="EMBL" id="MBE5035314.1"/>
    </source>
</evidence>
<comment type="similarity">
    <text evidence="3">Belongs to the acyl carrier protein (ACP) family.</text>
</comment>
<comment type="pathway">
    <text evidence="3">Lipid metabolism; fatty acid biosynthesis.</text>
</comment>
<comment type="subcellular location">
    <subcellularLocation>
        <location evidence="3">Cytoplasm</location>
    </subcellularLocation>
</comment>
<dbReference type="InterPro" id="IPR009081">
    <property type="entry name" value="PP-bd_ACP"/>
</dbReference>
<gene>
    <name evidence="3" type="primary">acpP</name>
    <name evidence="5" type="ORF">INF20_03345</name>
</gene>
<keyword evidence="1 3" id="KW-0596">Phosphopantetheine</keyword>
<keyword evidence="3" id="KW-0963">Cytoplasm</keyword>
<feature type="modified residue" description="O-(pantetheine 4'-phosphoryl)serine" evidence="3">
    <location>
        <position position="35"/>
    </location>
</feature>
<keyword evidence="3" id="KW-0275">Fatty acid biosynthesis</keyword>